<keyword evidence="1 4" id="KW-0808">Transferase</keyword>
<evidence type="ECO:0000256" key="1">
    <source>
        <dbReference type="ARBA" id="ARBA00022679"/>
    </source>
</evidence>
<dbReference type="Proteomes" id="UP000325295">
    <property type="component" value="Chromosome"/>
</dbReference>
<dbReference type="CDD" id="cd04301">
    <property type="entry name" value="NAT_SF"/>
    <property type="match status" value="1"/>
</dbReference>
<feature type="domain" description="N-acetyltransferase" evidence="3">
    <location>
        <begin position="23"/>
        <end position="159"/>
    </location>
</feature>
<protein>
    <submittedName>
        <fullName evidence="4">GNAT family N-acetyltransferase</fullName>
    </submittedName>
</protein>
<sequence length="164" mass="18760">MNTLLRTNNSLLGKIMITKLDNPSIEQLNKILDIWLNVNIEAHHFVDEQYWRDNYEDVQKSLPDAELYVAIENDEIVAFLGLSDSYIAGLFVRNDYRHQGIGGALLETVKQTNSSLKLSVYEKNVAAVNFYITNGFIAQATDVDLKTNEVEFLMVWHQQNHATI</sequence>
<keyword evidence="2" id="KW-0012">Acyltransferase</keyword>
<dbReference type="GO" id="GO:0016747">
    <property type="term" value="F:acyltransferase activity, transferring groups other than amino-acyl groups"/>
    <property type="evidence" value="ECO:0007669"/>
    <property type="project" value="InterPro"/>
</dbReference>
<evidence type="ECO:0000256" key="2">
    <source>
        <dbReference type="ARBA" id="ARBA00023315"/>
    </source>
</evidence>
<dbReference type="KEGG" id="lnn:F0161_02710"/>
<dbReference type="PANTHER" id="PTHR43800:SF1">
    <property type="entry name" value="PEPTIDYL-LYSINE N-ACETYLTRANSFERASE YJAB"/>
    <property type="match status" value="1"/>
</dbReference>
<gene>
    <name evidence="4" type="ORF">F0161_02710</name>
</gene>
<evidence type="ECO:0000313" key="5">
    <source>
        <dbReference type="Proteomes" id="UP000325295"/>
    </source>
</evidence>
<dbReference type="SUPFAM" id="SSF55729">
    <property type="entry name" value="Acyl-CoA N-acyltransferases (Nat)"/>
    <property type="match status" value="1"/>
</dbReference>
<dbReference type="AlphaFoldDB" id="A0A5P1X064"/>
<dbReference type="Pfam" id="PF13508">
    <property type="entry name" value="Acetyltransf_7"/>
    <property type="match status" value="1"/>
</dbReference>
<dbReference type="PROSITE" id="PS51186">
    <property type="entry name" value="GNAT"/>
    <property type="match status" value="1"/>
</dbReference>
<reference evidence="4 5" key="1">
    <citation type="submission" date="2019-09" db="EMBL/GenBank/DDBJ databases">
        <title>Complete Genome Sequence of Lactobacillus nenjiangensis SH-Y15, isolated from sauerkraut.</title>
        <authorList>
            <person name="Yang H."/>
        </authorList>
    </citation>
    <scope>NUCLEOTIDE SEQUENCE [LARGE SCALE GENOMIC DNA]</scope>
    <source>
        <strain evidence="4 5">SH-Y15</strain>
    </source>
</reference>
<dbReference type="OrthoDB" id="9789605at2"/>
<keyword evidence="5" id="KW-1185">Reference proteome</keyword>
<evidence type="ECO:0000259" key="3">
    <source>
        <dbReference type="PROSITE" id="PS51186"/>
    </source>
</evidence>
<organism evidence="4 5">
    <name type="scientific">Paucilactobacillus nenjiangensis</name>
    <dbReference type="NCBI Taxonomy" id="1296540"/>
    <lineage>
        <taxon>Bacteria</taxon>
        <taxon>Bacillati</taxon>
        <taxon>Bacillota</taxon>
        <taxon>Bacilli</taxon>
        <taxon>Lactobacillales</taxon>
        <taxon>Lactobacillaceae</taxon>
        <taxon>Paucilactobacillus</taxon>
    </lineage>
</organism>
<proteinExistence type="predicted"/>
<dbReference type="EMBL" id="CP043939">
    <property type="protein sequence ID" value="QER66893.1"/>
    <property type="molecule type" value="Genomic_DNA"/>
</dbReference>
<dbReference type="InterPro" id="IPR016181">
    <property type="entry name" value="Acyl_CoA_acyltransferase"/>
</dbReference>
<dbReference type="Gene3D" id="3.40.630.30">
    <property type="match status" value="1"/>
</dbReference>
<name>A0A5P1X064_9LACO</name>
<accession>A0A5P1X064</accession>
<dbReference type="PANTHER" id="PTHR43800">
    <property type="entry name" value="PEPTIDYL-LYSINE N-ACETYLTRANSFERASE YJAB"/>
    <property type="match status" value="1"/>
</dbReference>
<evidence type="ECO:0000313" key="4">
    <source>
        <dbReference type="EMBL" id="QER66893.1"/>
    </source>
</evidence>
<dbReference type="InterPro" id="IPR000182">
    <property type="entry name" value="GNAT_dom"/>
</dbReference>